<geneLocation type="mitochondrion" evidence="5"/>
<dbReference type="InterPro" id="IPR001848">
    <property type="entry name" value="Ribosomal_uS10"/>
</dbReference>
<comment type="similarity">
    <text evidence="1">Belongs to the universal ribosomal protein uS10 family.</text>
</comment>
<dbReference type="GO" id="GO:0006412">
    <property type="term" value="P:translation"/>
    <property type="evidence" value="ECO:0007669"/>
    <property type="project" value="InterPro"/>
</dbReference>
<dbReference type="SUPFAM" id="SSF54999">
    <property type="entry name" value="Ribosomal protein S10"/>
    <property type="match status" value="1"/>
</dbReference>
<keyword evidence="2 5" id="KW-0689">Ribosomal protein</keyword>
<evidence type="ECO:0000259" key="4">
    <source>
        <dbReference type="SMART" id="SM01403"/>
    </source>
</evidence>
<keyword evidence="3" id="KW-0687">Ribonucleoprotein</keyword>
<dbReference type="EMBL" id="KU561550">
    <property type="protein sequence ID" value="AOT84877.1"/>
    <property type="molecule type" value="Genomic_DNA"/>
</dbReference>
<dbReference type="GO" id="GO:0005840">
    <property type="term" value="C:ribosome"/>
    <property type="evidence" value="ECO:0007669"/>
    <property type="project" value="UniProtKB-KW"/>
</dbReference>
<reference evidence="5" key="1">
    <citation type="submission" date="2016-01" db="EMBL/GenBank/DDBJ databases">
        <title>Mitochondrial genome DNA sequence of Heterosigma akashiwo strain HaTj01.</title>
        <authorList>
            <person name="Ogura Y."/>
            <person name="Hayashi T."/>
            <person name="Ueki S."/>
        </authorList>
    </citation>
    <scope>NUCLEOTIDE SEQUENCE</scope>
    <source>
        <strain evidence="5">HaTj01</strain>
    </source>
</reference>
<evidence type="ECO:0000256" key="3">
    <source>
        <dbReference type="ARBA" id="ARBA00023274"/>
    </source>
</evidence>
<dbReference type="PANTHER" id="PTHR11700">
    <property type="entry name" value="30S RIBOSOMAL PROTEIN S10 FAMILY MEMBER"/>
    <property type="match status" value="1"/>
</dbReference>
<dbReference type="AlphaFoldDB" id="A0A1D8GXR2"/>
<sequence length="120" mass="14447">MQCRISIESFCVKSINRFVQHLEWFLNSKTMVHSTFKNFWSVKVVYLPTLKKKHTLLKSPHVNKTAREQFEVRIYKRLICIDTCVPLKKQSFLRIIYSLQKLLTTKSYNKFMRSKINIFI</sequence>
<dbReference type="GO" id="GO:0003735">
    <property type="term" value="F:structural constituent of ribosome"/>
    <property type="evidence" value="ECO:0007669"/>
    <property type="project" value="InterPro"/>
</dbReference>
<dbReference type="Gene3D" id="3.30.70.600">
    <property type="entry name" value="Ribosomal protein S10 domain"/>
    <property type="match status" value="1"/>
</dbReference>
<dbReference type="InterPro" id="IPR036838">
    <property type="entry name" value="Ribosomal_uS10_dom_sf"/>
</dbReference>
<dbReference type="GO" id="GO:1990904">
    <property type="term" value="C:ribonucleoprotein complex"/>
    <property type="evidence" value="ECO:0007669"/>
    <property type="project" value="UniProtKB-KW"/>
</dbReference>
<accession>A0A1D8GXR2</accession>
<dbReference type="PRINTS" id="PR00971">
    <property type="entry name" value="RIBOSOMALS10"/>
</dbReference>
<dbReference type="Pfam" id="PF00338">
    <property type="entry name" value="Ribosomal_S10"/>
    <property type="match status" value="1"/>
</dbReference>
<feature type="domain" description="Small ribosomal subunit protein uS10" evidence="4">
    <location>
        <begin position="4"/>
        <end position="104"/>
    </location>
</feature>
<evidence type="ECO:0000313" key="5">
    <source>
        <dbReference type="EMBL" id="AOT84877.1"/>
    </source>
</evidence>
<protein>
    <submittedName>
        <fullName evidence="5">Ribosomal protein small subunit 10</fullName>
    </submittedName>
</protein>
<proteinExistence type="inferred from homology"/>
<evidence type="ECO:0000256" key="1">
    <source>
        <dbReference type="ARBA" id="ARBA00007102"/>
    </source>
</evidence>
<dbReference type="InterPro" id="IPR027486">
    <property type="entry name" value="Ribosomal_uS10_dom"/>
</dbReference>
<dbReference type="SMART" id="SM01403">
    <property type="entry name" value="Ribosomal_S10"/>
    <property type="match status" value="1"/>
</dbReference>
<gene>
    <name evidence="5" type="primary">rps10</name>
</gene>
<organism evidence="5">
    <name type="scientific">Heterosigma akashiwo</name>
    <name type="common">Chromophytic alga</name>
    <name type="synonym">Heterosigma carterae</name>
    <dbReference type="NCBI Taxonomy" id="2829"/>
    <lineage>
        <taxon>Eukaryota</taxon>
        <taxon>Sar</taxon>
        <taxon>Stramenopiles</taxon>
        <taxon>Ochrophyta</taxon>
        <taxon>Raphidophyceae</taxon>
        <taxon>Chattonellales</taxon>
        <taxon>Chattonellaceae</taxon>
        <taxon>Heterosigma</taxon>
    </lineage>
</organism>
<name>A0A1D8GXR2_HETAK</name>
<keyword evidence="5" id="KW-0496">Mitochondrion</keyword>
<evidence type="ECO:0000256" key="2">
    <source>
        <dbReference type="ARBA" id="ARBA00022980"/>
    </source>
</evidence>